<dbReference type="Proteomes" id="UP001500556">
    <property type="component" value="Unassembled WGS sequence"/>
</dbReference>
<evidence type="ECO:0000313" key="1">
    <source>
        <dbReference type="EMBL" id="GAA4722954.1"/>
    </source>
</evidence>
<name>A0ABP8Y9E7_9MICO</name>
<protein>
    <submittedName>
        <fullName evidence="1">Uncharacterized protein</fullName>
    </submittedName>
</protein>
<dbReference type="EMBL" id="BAABLO010000009">
    <property type="protein sequence ID" value="GAA4722954.1"/>
    <property type="molecule type" value="Genomic_DNA"/>
</dbReference>
<reference evidence="2" key="1">
    <citation type="journal article" date="2019" name="Int. J. Syst. Evol. Microbiol.">
        <title>The Global Catalogue of Microorganisms (GCM) 10K type strain sequencing project: providing services to taxonomists for standard genome sequencing and annotation.</title>
        <authorList>
            <consortium name="The Broad Institute Genomics Platform"/>
            <consortium name="The Broad Institute Genome Sequencing Center for Infectious Disease"/>
            <person name="Wu L."/>
            <person name="Ma J."/>
        </authorList>
    </citation>
    <scope>NUCLEOTIDE SEQUENCE [LARGE SCALE GENOMIC DNA]</scope>
    <source>
        <strain evidence="2">JCM 18961</strain>
    </source>
</reference>
<organism evidence="1 2">
    <name type="scientific">Pedococcus ginsenosidimutans</name>
    <dbReference type="NCBI Taxonomy" id="490570"/>
    <lineage>
        <taxon>Bacteria</taxon>
        <taxon>Bacillati</taxon>
        <taxon>Actinomycetota</taxon>
        <taxon>Actinomycetes</taxon>
        <taxon>Micrococcales</taxon>
        <taxon>Intrasporangiaceae</taxon>
        <taxon>Pedococcus</taxon>
    </lineage>
</organism>
<proteinExistence type="predicted"/>
<keyword evidence="2" id="KW-1185">Reference proteome</keyword>
<accession>A0ABP8Y9E7</accession>
<gene>
    <name evidence="1" type="ORF">GCM10025782_21090</name>
</gene>
<sequence length="372" mass="40516">MIPQLVQQLGGNAAAQAQVLTADPLDLVLRMEEVWNAANLWNQAQPPAGPARQGLFAIGAFSGVPMPAQPAWDHLIYAYAVENTRGAQILARVVRAFRSGEGLGIPSVATQRWLDATEALLFNAANPFAAWLSTSAIRPDAEAVRRNAYYRLFGMDLAHGTDGNAPYPYDKAEVANRTFVGLFEELLFELWRAIENIRNLVAGNTTDDDRIYRLAEQLGFMLRSRRLNALLGREELAATTAMGWVELTVASNTPVVVDLRAQGASAADRLRVIGERVRLMPHTRTASFLAMAADLSLLLRALEAGWVTDNGRSWLLYQSVTPPGVPPLPPGVTPLGTEVRRVITEWAAASGRDLKARAVPVTVLPAAVPVRR</sequence>
<dbReference type="RefSeq" id="WP_345503136.1">
    <property type="nucleotide sequence ID" value="NZ_BAABLO010000009.1"/>
</dbReference>
<comment type="caution">
    <text evidence="1">The sequence shown here is derived from an EMBL/GenBank/DDBJ whole genome shotgun (WGS) entry which is preliminary data.</text>
</comment>
<evidence type="ECO:0000313" key="2">
    <source>
        <dbReference type="Proteomes" id="UP001500556"/>
    </source>
</evidence>